<dbReference type="InterPro" id="IPR036390">
    <property type="entry name" value="WH_DNA-bd_sf"/>
</dbReference>
<reference evidence="2 3" key="1">
    <citation type="submission" date="2021-03" db="EMBL/GenBank/DDBJ databases">
        <title>Enterococcal diversity collection.</title>
        <authorList>
            <person name="Gilmore M.S."/>
            <person name="Schwartzman J."/>
            <person name="Van Tyne D."/>
            <person name="Martin M."/>
            <person name="Earl A.M."/>
            <person name="Manson A.L."/>
            <person name="Straub T."/>
            <person name="Salamzade R."/>
            <person name="Saavedra J."/>
            <person name="Lebreton F."/>
            <person name="Prichula J."/>
            <person name="Schaufler K."/>
            <person name="Gaca A."/>
            <person name="Sgardioli B."/>
            <person name="Wagenaar J."/>
            <person name="Strong T."/>
        </authorList>
    </citation>
    <scope>NUCLEOTIDE SEQUENCE [LARGE SCALE GENOMIC DNA]</scope>
    <source>
        <strain evidence="2 3">MJM16</strain>
    </source>
</reference>
<proteinExistence type="predicted"/>
<dbReference type="Pfam" id="PF12802">
    <property type="entry name" value="MarR_2"/>
    <property type="match status" value="1"/>
</dbReference>
<evidence type="ECO:0000313" key="3">
    <source>
        <dbReference type="Proteomes" id="UP000664495"/>
    </source>
</evidence>
<dbReference type="RefSeq" id="WP_207110383.1">
    <property type="nucleotide sequence ID" value="NZ_JAFLVR010000068.1"/>
</dbReference>
<name>A0ABS3HPX5_9ENTE</name>
<dbReference type="SMART" id="SM00347">
    <property type="entry name" value="HTH_MARR"/>
    <property type="match status" value="1"/>
</dbReference>
<organism evidence="2 3">
    <name type="scientific">Candidatus Enterococcus murrayae</name>
    <dbReference type="NCBI Taxonomy" id="2815321"/>
    <lineage>
        <taxon>Bacteria</taxon>
        <taxon>Bacillati</taxon>
        <taxon>Bacillota</taxon>
        <taxon>Bacilli</taxon>
        <taxon>Lactobacillales</taxon>
        <taxon>Enterococcaceae</taxon>
        <taxon>Enterococcus</taxon>
    </lineage>
</organism>
<dbReference type="SUPFAM" id="SSF46785">
    <property type="entry name" value="Winged helix' DNA-binding domain"/>
    <property type="match status" value="1"/>
</dbReference>
<evidence type="ECO:0000259" key="1">
    <source>
        <dbReference type="SMART" id="SM00347"/>
    </source>
</evidence>
<gene>
    <name evidence="2" type="ORF">JZO85_20525</name>
</gene>
<sequence length="165" mass="18957">MNNAKEIRFLFHATLNSRDELYRMAGKAFGLSECTFWILYYMRQSEEKVTQKAVSSFIHRPKQTVHSALKNMIKSGLIELGDYNGKRHKYITLTTKGVAVAEQTVDLVLAEETAAFEDMDSKERELLLSSLVNYSNNLTTRMSKFRNAKEVSESLMINLQEDFSL</sequence>
<comment type="caution">
    <text evidence="2">The sequence shown here is derived from an EMBL/GenBank/DDBJ whole genome shotgun (WGS) entry which is preliminary data.</text>
</comment>
<protein>
    <recommendedName>
        <fullName evidence="1">HTH marR-type domain-containing protein</fullName>
    </recommendedName>
</protein>
<accession>A0ABS3HPX5</accession>
<dbReference type="InterPro" id="IPR036388">
    <property type="entry name" value="WH-like_DNA-bd_sf"/>
</dbReference>
<feature type="domain" description="HTH marR-type" evidence="1">
    <location>
        <begin position="24"/>
        <end position="124"/>
    </location>
</feature>
<dbReference type="Proteomes" id="UP000664495">
    <property type="component" value="Unassembled WGS sequence"/>
</dbReference>
<dbReference type="InterPro" id="IPR000835">
    <property type="entry name" value="HTH_MarR-typ"/>
</dbReference>
<dbReference type="EMBL" id="JAFLVR010000068">
    <property type="protein sequence ID" value="MBO0454653.1"/>
    <property type="molecule type" value="Genomic_DNA"/>
</dbReference>
<keyword evidence="3" id="KW-1185">Reference proteome</keyword>
<evidence type="ECO:0000313" key="2">
    <source>
        <dbReference type="EMBL" id="MBO0454653.1"/>
    </source>
</evidence>
<dbReference type="Gene3D" id="1.10.10.10">
    <property type="entry name" value="Winged helix-like DNA-binding domain superfamily/Winged helix DNA-binding domain"/>
    <property type="match status" value="1"/>
</dbReference>